<dbReference type="PROSITE" id="PS00093">
    <property type="entry name" value="N4_MTASE"/>
    <property type="match status" value="1"/>
</dbReference>
<dbReference type="GO" id="GO:0015667">
    <property type="term" value="F:site-specific DNA-methyltransferase (cytosine-N4-specific) activity"/>
    <property type="evidence" value="ECO:0007669"/>
    <property type="project" value="UniProtKB-EC"/>
</dbReference>
<dbReference type="OrthoDB" id="9800801at2"/>
<evidence type="ECO:0000256" key="8">
    <source>
        <dbReference type="ARBA" id="ARBA00049120"/>
    </source>
</evidence>
<dbReference type="GO" id="GO:0032259">
    <property type="term" value="P:methylation"/>
    <property type="evidence" value="ECO:0007669"/>
    <property type="project" value="UniProtKB-KW"/>
</dbReference>
<protein>
    <recommendedName>
        <fullName evidence="2">site-specific DNA-methyltransferase (cytosine-N(4)-specific)</fullName>
        <ecNumber evidence="2">2.1.1.113</ecNumber>
    </recommendedName>
</protein>
<dbReference type="InterPro" id="IPR029063">
    <property type="entry name" value="SAM-dependent_MTases_sf"/>
</dbReference>
<evidence type="ECO:0000256" key="4">
    <source>
        <dbReference type="ARBA" id="ARBA00022679"/>
    </source>
</evidence>
<keyword evidence="7" id="KW-0238">DNA-binding</keyword>
<comment type="caution">
    <text evidence="10">The sequence shown here is derived from an EMBL/GenBank/DDBJ whole genome shotgun (WGS) entry which is preliminary data.</text>
</comment>
<accession>A0A3S1AR77</accession>
<sequence length="306" mass="34908">MKTSKNIGLSEHLTYKGNLKQTRYGWLRLTPAYSVHLVSDILKNYKDKNLVVLDPFCGTGTTALVCAEQGIESDTTDINPFLRWLAYAKVNSYSTEDIKNFEKSSDLIVEKISISQIETSWVPPLHQIEKWWDEKTLFALSSIIENINLIENSISFHTSGLLKLAFCRLMIERANVSFGHQSMSFQKNIPPKYPLLEMLENPIILQWKEIVHTIKQSASSKIISQPRVFLCDARNLSLKLEPNRYTCVITSPPYPNRMSYIRELRPYMYWLGYLQSGREAGELDWQAIGGTWGCATSNVGFRGAGI</sequence>
<proteinExistence type="inferred from homology"/>
<evidence type="ECO:0000256" key="1">
    <source>
        <dbReference type="ARBA" id="ARBA00010203"/>
    </source>
</evidence>
<dbReference type="EMBL" id="RSCL01000005">
    <property type="protein sequence ID" value="RUT07158.1"/>
    <property type="molecule type" value="Genomic_DNA"/>
</dbReference>
<keyword evidence="5" id="KW-0949">S-adenosyl-L-methionine</keyword>
<dbReference type="Proteomes" id="UP000271624">
    <property type="component" value="Unassembled WGS sequence"/>
</dbReference>
<keyword evidence="4" id="KW-0808">Transferase</keyword>
<evidence type="ECO:0000313" key="10">
    <source>
        <dbReference type="EMBL" id="RUT07158.1"/>
    </source>
</evidence>
<dbReference type="EC" id="2.1.1.113" evidence="2"/>
<dbReference type="InterPro" id="IPR017985">
    <property type="entry name" value="MeTrfase_CN4_CS"/>
</dbReference>
<evidence type="ECO:0000313" key="11">
    <source>
        <dbReference type="Proteomes" id="UP000271624"/>
    </source>
</evidence>
<keyword evidence="11" id="KW-1185">Reference proteome</keyword>
<evidence type="ECO:0000256" key="6">
    <source>
        <dbReference type="ARBA" id="ARBA00022747"/>
    </source>
</evidence>
<evidence type="ECO:0000259" key="9">
    <source>
        <dbReference type="Pfam" id="PF01555"/>
    </source>
</evidence>
<comment type="similarity">
    <text evidence="1">Belongs to the N(4)/N(6)-methyltransferase family. N(4) subfamily.</text>
</comment>
<keyword evidence="3" id="KW-0489">Methyltransferase</keyword>
<reference evidence="10" key="1">
    <citation type="submission" date="2018-12" db="EMBL/GenBank/DDBJ databases">
        <authorList>
            <person name="Will S."/>
            <person name="Neumann-Schaal M."/>
            <person name="Henke P."/>
        </authorList>
    </citation>
    <scope>NUCLEOTIDE SEQUENCE</scope>
    <source>
        <strain evidence="10">PCC 7102</strain>
    </source>
</reference>
<evidence type="ECO:0000256" key="7">
    <source>
        <dbReference type="ARBA" id="ARBA00023125"/>
    </source>
</evidence>
<name>A0A3S1AR77_9CYAN</name>
<evidence type="ECO:0000256" key="2">
    <source>
        <dbReference type="ARBA" id="ARBA00012185"/>
    </source>
</evidence>
<organism evidence="10 11">
    <name type="scientific">Dulcicalothrix desertica PCC 7102</name>
    <dbReference type="NCBI Taxonomy" id="232991"/>
    <lineage>
        <taxon>Bacteria</taxon>
        <taxon>Bacillati</taxon>
        <taxon>Cyanobacteriota</taxon>
        <taxon>Cyanophyceae</taxon>
        <taxon>Nostocales</taxon>
        <taxon>Calotrichaceae</taxon>
        <taxon>Dulcicalothrix</taxon>
    </lineage>
</organism>
<dbReference type="RefSeq" id="WP_127080996.1">
    <property type="nucleotide sequence ID" value="NZ_RSCL01000005.1"/>
</dbReference>
<dbReference type="AlphaFoldDB" id="A0A3S1AR77"/>
<dbReference type="GO" id="GO:0009307">
    <property type="term" value="P:DNA restriction-modification system"/>
    <property type="evidence" value="ECO:0007669"/>
    <property type="project" value="UniProtKB-KW"/>
</dbReference>
<dbReference type="GO" id="GO:0003677">
    <property type="term" value="F:DNA binding"/>
    <property type="evidence" value="ECO:0007669"/>
    <property type="project" value="UniProtKB-KW"/>
</dbReference>
<evidence type="ECO:0000256" key="3">
    <source>
        <dbReference type="ARBA" id="ARBA00022603"/>
    </source>
</evidence>
<keyword evidence="6" id="KW-0680">Restriction system</keyword>
<dbReference type="Pfam" id="PF01555">
    <property type="entry name" value="N6_N4_Mtase"/>
    <property type="match status" value="1"/>
</dbReference>
<evidence type="ECO:0000256" key="5">
    <source>
        <dbReference type="ARBA" id="ARBA00022691"/>
    </source>
</evidence>
<reference evidence="10" key="2">
    <citation type="journal article" date="2019" name="Genome Biol. Evol.">
        <title>Day and night: Metabolic profiles and evolutionary relationships of six axenic non-marine cyanobacteria.</title>
        <authorList>
            <person name="Will S.E."/>
            <person name="Henke P."/>
            <person name="Boedeker C."/>
            <person name="Huang S."/>
            <person name="Brinkmann H."/>
            <person name="Rohde M."/>
            <person name="Jarek M."/>
            <person name="Friedl T."/>
            <person name="Seufert S."/>
            <person name="Schumacher M."/>
            <person name="Overmann J."/>
            <person name="Neumann-Schaal M."/>
            <person name="Petersen J."/>
        </authorList>
    </citation>
    <scope>NUCLEOTIDE SEQUENCE [LARGE SCALE GENOMIC DNA]</scope>
    <source>
        <strain evidence="10">PCC 7102</strain>
    </source>
</reference>
<dbReference type="SUPFAM" id="SSF53335">
    <property type="entry name" value="S-adenosyl-L-methionine-dependent methyltransferases"/>
    <property type="match status" value="1"/>
</dbReference>
<gene>
    <name evidence="10" type="ORF">DSM106972_024190</name>
</gene>
<feature type="domain" description="DNA methylase N-4/N-6" evidence="9">
    <location>
        <begin position="34"/>
        <end position="79"/>
    </location>
</feature>
<dbReference type="InterPro" id="IPR002941">
    <property type="entry name" value="DNA_methylase_N4/N6"/>
</dbReference>
<dbReference type="GO" id="GO:0008170">
    <property type="term" value="F:N-methyltransferase activity"/>
    <property type="evidence" value="ECO:0007669"/>
    <property type="project" value="InterPro"/>
</dbReference>
<dbReference type="Gene3D" id="3.40.50.150">
    <property type="entry name" value="Vaccinia Virus protein VP39"/>
    <property type="match status" value="1"/>
</dbReference>
<comment type="catalytic activity">
    <reaction evidence="8">
        <text>a 2'-deoxycytidine in DNA + S-adenosyl-L-methionine = an N(4)-methyl-2'-deoxycytidine in DNA + S-adenosyl-L-homocysteine + H(+)</text>
        <dbReference type="Rhea" id="RHEA:16857"/>
        <dbReference type="Rhea" id="RHEA-COMP:11369"/>
        <dbReference type="Rhea" id="RHEA-COMP:13674"/>
        <dbReference type="ChEBI" id="CHEBI:15378"/>
        <dbReference type="ChEBI" id="CHEBI:57856"/>
        <dbReference type="ChEBI" id="CHEBI:59789"/>
        <dbReference type="ChEBI" id="CHEBI:85452"/>
        <dbReference type="ChEBI" id="CHEBI:137933"/>
        <dbReference type="EC" id="2.1.1.113"/>
    </reaction>
</comment>